<dbReference type="InterPro" id="IPR047187">
    <property type="entry name" value="SF1_C_Upf1"/>
</dbReference>
<organism evidence="4 5">
    <name type="scientific">Cafeteria roenbergensis</name>
    <name type="common">Marine flagellate</name>
    <dbReference type="NCBI Taxonomy" id="33653"/>
    <lineage>
        <taxon>Eukaryota</taxon>
        <taxon>Sar</taxon>
        <taxon>Stramenopiles</taxon>
        <taxon>Bigyra</taxon>
        <taxon>Opalozoa</taxon>
        <taxon>Bicosoecida</taxon>
        <taxon>Cafeteriaceae</taxon>
        <taxon>Cafeteria</taxon>
    </lineage>
</organism>
<dbReference type="Gene3D" id="3.40.50.300">
    <property type="entry name" value="P-loop containing nucleotide triphosphate hydrolases"/>
    <property type="match status" value="3"/>
</dbReference>
<evidence type="ECO:0000256" key="1">
    <source>
        <dbReference type="SAM" id="MobiDB-lite"/>
    </source>
</evidence>
<evidence type="ECO:0000313" key="4">
    <source>
        <dbReference type="EMBL" id="KAA0173841.1"/>
    </source>
</evidence>
<dbReference type="EMBL" id="VLTO01000028">
    <property type="protein sequence ID" value="KAA0173841.1"/>
    <property type="molecule type" value="Genomic_DNA"/>
</dbReference>
<dbReference type="Pfam" id="PF13087">
    <property type="entry name" value="AAA_12"/>
    <property type="match status" value="1"/>
</dbReference>
<comment type="caution">
    <text evidence="4">The sequence shown here is derived from an EMBL/GenBank/DDBJ whole genome shotgun (WGS) entry which is preliminary data.</text>
</comment>
<feature type="compositionally biased region" description="Acidic residues" evidence="1">
    <location>
        <begin position="160"/>
        <end position="178"/>
    </location>
</feature>
<dbReference type="GO" id="GO:0004386">
    <property type="term" value="F:helicase activity"/>
    <property type="evidence" value="ECO:0007669"/>
    <property type="project" value="InterPro"/>
</dbReference>
<dbReference type="OrthoDB" id="306218at2759"/>
<dbReference type="InterPro" id="IPR041679">
    <property type="entry name" value="DNA2/NAM7-like_C"/>
</dbReference>
<dbReference type="InterPro" id="IPR041677">
    <property type="entry name" value="DNA2/NAM7_AAA_11"/>
</dbReference>
<dbReference type="Proteomes" id="UP000322899">
    <property type="component" value="Unassembled WGS sequence"/>
</dbReference>
<evidence type="ECO:0000259" key="2">
    <source>
        <dbReference type="Pfam" id="PF13086"/>
    </source>
</evidence>
<feature type="compositionally biased region" description="Low complexity" evidence="1">
    <location>
        <begin position="146"/>
        <end position="156"/>
    </location>
</feature>
<dbReference type="SUPFAM" id="SSF52540">
    <property type="entry name" value="P-loop containing nucleoside triphosphate hydrolases"/>
    <property type="match status" value="2"/>
</dbReference>
<sequence length="1049" mass="106803">MSRARDCLPGPSGVGRDHLVGLVAAGGGAGRGGSAGGTEVRALAGALASVDGHRPGACTADLVSPLLVKLAPAAAAAPRVATGGAATRKRPLSPSERAVPAAKRSATAGLRPSLPRGAAPTDAKAAAVVPVPAAARAVAAASAAATAARAPATGRANTVVDEDEDDDEDEEGEVEEGGAADAWSLWPLGSVTSVLRELTALYRASLLPPELLDALLHGAADSAAPSADSGATVAASSGAALRGLAGQLPAGFLAARLAGLNASQSAAAMASLGPPGLTLVQGPPGTGKTTTVLAVLNCAHLAGLQRWREVQRRGEAAVLADEAGLSAEVLAGLDAAASAADEADARARAARRAAAPEGARGGSGGSSLLGSLLTQVGDGAPSGDHAETPQAGSLSAKEEAALAKSVKRALSVVSLRERLLERAIAAAAQRGHKGAVTAAASLRGGSSRHRGLASWLLRPEQDEMHLLRAARGEVRDRPRILVCTHSNAAVDNILQRIVARGPADGPPFLASHTPPGGGPPALAPYNPAVLRVGSADKAAPAVRASGVLLSDRADAVLRPPARQLEEEAASLRGRCDAIRASLRGTRRAFKQDVSRALAALGADPPASAVAAAVDDRVLAWAERALITVEDWQRAAAALERAEWARRAGTGGSGIHASAAREAVQWSLMDDADVVFATLSSAAVSSVEAYARETGRGFETVVVDEAAQAPEASTLIPLRYGCRRCVLVGDPQQLPATVISPVAARLGLDRSLFARLAAAGSGVLLLNIQHRMHPAIAAFPSARFYGGRVMDAREVRGSAREQAFHALAHFRPFVFFDCAAGGGERRGAAGGASRSYSNEAEARLAACLVASLMRWRGAKRVFVPAPGSAPGSGQGDWRWETRVFTGSVGILTPYQGQIGALRAALLRQYAEVNAAGEPGPSLPTIEPIVSTVDSAQGREFDVVILSAVRSAGGEAAASAGGGEDDTPDGALLRRKRTIGFVKDQRRLNVALTRGRFAVWVIGDAATLAGGSQDWSALVEHATANRVLYPVRDVGETTAAILAATAASRAE</sequence>
<feature type="region of interest" description="Disordered" evidence="1">
    <location>
        <begin position="351"/>
        <end position="395"/>
    </location>
</feature>
<evidence type="ECO:0000313" key="5">
    <source>
        <dbReference type="Proteomes" id="UP000322899"/>
    </source>
</evidence>
<feature type="domain" description="DNA2/NAM7 helicase-like C-terminal" evidence="3">
    <location>
        <begin position="747"/>
        <end position="1003"/>
    </location>
</feature>
<dbReference type="InterPro" id="IPR027417">
    <property type="entry name" value="P-loop_NTPase"/>
</dbReference>
<proteinExistence type="predicted"/>
<feature type="domain" description="DNA2/NAM7 helicase helicase" evidence="2">
    <location>
        <begin position="260"/>
        <end position="300"/>
    </location>
</feature>
<dbReference type="PANTHER" id="PTHR10887">
    <property type="entry name" value="DNA2/NAM7 HELICASE FAMILY"/>
    <property type="match status" value="1"/>
</dbReference>
<accession>A0A5A8ED46</accession>
<dbReference type="Pfam" id="PF13086">
    <property type="entry name" value="AAA_11"/>
    <property type="match status" value="2"/>
</dbReference>
<dbReference type="AlphaFoldDB" id="A0A5A8ED46"/>
<evidence type="ECO:0008006" key="6">
    <source>
        <dbReference type="Google" id="ProtNLM"/>
    </source>
</evidence>
<dbReference type="InterPro" id="IPR045055">
    <property type="entry name" value="DNA2/NAM7-like"/>
</dbReference>
<dbReference type="CDD" id="cd18808">
    <property type="entry name" value="SF1_C_Upf1"/>
    <property type="match status" value="1"/>
</dbReference>
<name>A0A5A8ED46_CAFRO</name>
<dbReference type="PANTHER" id="PTHR10887:SF495">
    <property type="entry name" value="HELICASE SENATAXIN ISOFORM X1-RELATED"/>
    <property type="match status" value="1"/>
</dbReference>
<protein>
    <recommendedName>
        <fullName evidence="6">AAA+ ATPase domain-containing protein</fullName>
    </recommendedName>
</protein>
<feature type="region of interest" description="Disordered" evidence="1">
    <location>
        <begin position="146"/>
        <end position="180"/>
    </location>
</feature>
<reference evidence="4 5" key="1">
    <citation type="submission" date="2019-07" db="EMBL/GenBank/DDBJ databases">
        <title>Genomes of Cafeteria roenbergensis.</title>
        <authorList>
            <person name="Fischer M.G."/>
            <person name="Hackl T."/>
            <person name="Roman M."/>
        </authorList>
    </citation>
    <scope>NUCLEOTIDE SEQUENCE [LARGE SCALE GENOMIC DNA]</scope>
    <source>
        <strain evidence="4 5">E4-10P</strain>
    </source>
</reference>
<feature type="domain" description="DNA2/NAM7 helicase helicase" evidence="2">
    <location>
        <begin position="472"/>
        <end position="739"/>
    </location>
</feature>
<feature type="region of interest" description="Disordered" evidence="1">
    <location>
        <begin position="78"/>
        <end position="118"/>
    </location>
</feature>
<gene>
    <name evidence="4" type="ORF">FNF27_04598</name>
</gene>
<evidence type="ECO:0000259" key="3">
    <source>
        <dbReference type="Pfam" id="PF13087"/>
    </source>
</evidence>